<dbReference type="GO" id="GO:0016314">
    <property type="term" value="F:phosphatidylinositol-3,4,5-trisphosphate 3-phosphatase activity"/>
    <property type="evidence" value="ECO:0007669"/>
    <property type="project" value="UniProtKB-EC"/>
</dbReference>
<dbReference type="PROSITE" id="PS51181">
    <property type="entry name" value="PPASE_TENSIN"/>
    <property type="match status" value="1"/>
</dbReference>
<dbReference type="GO" id="GO:0004725">
    <property type="term" value="F:protein tyrosine phosphatase activity"/>
    <property type="evidence" value="ECO:0007669"/>
    <property type="project" value="TreeGrafter"/>
</dbReference>
<evidence type="ECO:0000256" key="2">
    <source>
        <dbReference type="ARBA" id="ARBA00022801"/>
    </source>
</evidence>
<feature type="region of interest" description="Disordered" evidence="3">
    <location>
        <begin position="286"/>
        <end position="358"/>
    </location>
</feature>
<evidence type="ECO:0000256" key="3">
    <source>
        <dbReference type="SAM" id="MobiDB-lite"/>
    </source>
</evidence>
<reference evidence="6 7" key="1">
    <citation type="journal article" date="2016" name="Appl. Microbiol. Biotechnol.">
        <title>Characterization of T-DNA insertion mutants with decreased virulence in the entomopathogenic fungus Beauveria bassiana JEF-007.</title>
        <authorList>
            <person name="Kim S."/>
            <person name="Lee S.J."/>
            <person name="Nai Y.S."/>
            <person name="Yu J.S."/>
            <person name="Lee M.R."/>
            <person name="Yang Y.T."/>
            <person name="Kim J.S."/>
        </authorList>
    </citation>
    <scope>NUCLEOTIDE SEQUENCE [LARGE SCALE GENOMIC DNA]</scope>
    <source>
        <strain evidence="6 7">JEF-007</strain>
    </source>
</reference>
<dbReference type="GO" id="GO:0051896">
    <property type="term" value="P:regulation of phosphatidylinositol 3-kinase/protein kinase B signal transduction"/>
    <property type="evidence" value="ECO:0007669"/>
    <property type="project" value="TreeGrafter"/>
</dbReference>
<dbReference type="PANTHER" id="PTHR12305:SF81">
    <property type="entry name" value="PHOSPHATIDYLINOSITOL 3,4,5-TRISPHOSPHATE 3-PHOSPHATASE AND DUAL-SPECIFICITY PROTEIN PHOSPHATASE PTEN"/>
    <property type="match status" value="1"/>
</dbReference>
<dbReference type="InterPro" id="IPR029021">
    <property type="entry name" value="Prot-tyrosine_phosphatase-like"/>
</dbReference>
<proteinExistence type="predicted"/>
<dbReference type="EC" id="3.1.3.67" evidence="1"/>
<dbReference type="InterPro" id="IPR016130">
    <property type="entry name" value="Tyr_Pase_AS"/>
</dbReference>
<dbReference type="SUPFAM" id="SSF52799">
    <property type="entry name" value="(Phosphotyrosine protein) phosphatases II"/>
    <property type="match status" value="1"/>
</dbReference>
<dbReference type="CDD" id="cd14497">
    <property type="entry name" value="PTP_PTEN-like"/>
    <property type="match status" value="1"/>
</dbReference>
<feature type="domain" description="Phosphatase tensin-type" evidence="5">
    <location>
        <begin position="12"/>
        <end position="200"/>
    </location>
</feature>
<dbReference type="PANTHER" id="PTHR12305">
    <property type="entry name" value="PHOSPHATASE WITH HOMOLOGY TO TENSIN"/>
    <property type="match status" value="1"/>
</dbReference>
<dbReference type="InterPro" id="IPR000387">
    <property type="entry name" value="Tyr_Pase_dom"/>
</dbReference>
<dbReference type="PROSITE" id="PS50056">
    <property type="entry name" value="TYR_PHOSPHATASE_2"/>
    <property type="match status" value="1"/>
</dbReference>
<evidence type="ECO:0000256" key="1">
    <source>
        <dbReference type="ARBA" id="ARBA00013015"/>
    </source>
</evidence>
<evidence type="ECO:0000313" key="6">
    <source>
        <dbReference type="EMBL" id="PMB73637.1"/>
    </source>
</evidence>
<feature type="domain" description="Tyrosine specific protein phosphatases" evidence="4">
    <location>
        <begin position="123"/>
        <end position="172"/>
    </location>
</feature>
<evidence type="ECO:0000259" key="4">
    <source>
        <dbReference type="PROSITE" id="PS50056"/>
    </source>
</evidence>
<dbReference type="Proteomes" id="UP000235728">
    <property type="component" value="Unassembled WGS sequence"/>
</dbReference>
<dbReference type="Gene3D" id="3.90.190.10">
    <property type="entry name" value="Protein tyrosine phosphatase superfamily"/>
    <property type="match status" value="1"/>
</dbReference>
<feature type="compositionally biased region" description="Basic and acidic residues" evidence="3">
    <location>
        <begin position="555"/>
        <end position="564"/>
    </location>
</feature>
<dbReference type="InterPro" id="IPR029023">
    <property type="entry name" value="Tensin_phosphatase"/>
</dbReference>
<gene>
    <name evidence="6" type="primary">ptn1</name>
    <name evidence="6" type="ORF">BM221_001060</name>
</gene>
<evidence type="ECO:0000313" key="7">
    <source>
        <dbReference type="Proteomes" id="UP000235728"/>
    </source>
</evidence>
<organism evidence="6 7">
    <name type="scientific">Beauveria bassiana</name>
    <name type="common">White muscardine disease fungus</name>
    <name type="synonym">Tritirachium shiotae</name>
    <dbReference type="NCBI Taxonomy" id="176275"/>
    <lineage>
        <taxon>Eukaryota</taxon>
        <taxon>Fungi</taxon>
        <taxon>Dikarya</taxon>
        <taxon>Ascomycota</taxon>
        <taxon>Pezizomycotina</taxon>
        <taxon>Sordariomycetes</taxon>
        <taxon>Hypocreomycetidae</taxon>
        <taxon>Hypocreales</taxon>
        <taxon>Cordycipitaceae</taxon>
        <taxon>Beauveria</taxon>
    </lineage>
</organism>
<dbReference type="OMA" id="YPKRAYR"/>
<feature type="compositionally biased region" description="Low complexity" evidence="3">
    <location>
        <begin position="328"/>
        <end position="351"/>
    </location>
</feature>
<keyword evidence="2" id="KW-0378">Hydrolase</keyword>
<dbReference type="AlphaFoldDB" id="A0A2N6P294"/>
<feature type="region of interest" description="Disordered" evidence="3">
    <location>
        <begin position="461"/>
        <end position="564"/>
    </location>
</feature>
<protein>
    <recommendedName>
        <fullName evidence="1">phosphatidylinositol-3,4,5-trisphosphate 3-phosphatase</fullName>
        <ecNumber evidence="1">3.1.3.67</ecNumber>
    </recommendedName>
</protein>
<evidence type="ECO:0000259" key="5">
    <source>
        <dbReference type="PROSITE" id="PS51181"/>
    </source>
</evidence>
<dbReference type="PROSITE" id="PS00383">
    <property type="entry name" value="TYR_PHOSPHATASE_1"/>
    <property type="match status" value="1"/>
</dbReference>
<dbReference type="GO" id="GO:0005886">
    <property type="term" value="C:plasma membrane"/>
    <property type="evidence" value="ECO:0007669"/>
    <property type="project" value="TreeGrafter"/>
</dbReference>
<comment type="caution">
    <text evidence="6">The sequence shown here is derived from an EMBL/GenBank/DDBJ whole genome shotgun (WGS) entry which is preliminary data.</text>
</comment>
<dbReference type="GO" id="GO:0005634">
    <property type="term" value="C:nucleus"/>
    <property type="evidence" value="ECO:0007669"/>
    <property type="project" value="TreeGrafter"/>
</dbReference>
<dbReference type="GO" id="GO:0043491">
    <property type="term" value="P:phosphatidylinositol 3-kinase/protein kinase B signal transduction"/>
    <property type="evidence" value="ECO:0007669"/>
    <property type="project" value="TreeGrafter"/>
</dbReference>
<feature type="compositionally biased region" description="Polar residues" evidence="3">
    <location>
        <begin position="286"/>
        <end position="296"/>
    </location>
</feature>
<dbReference type="GO" id="GO:0046856">
    <property type="term" value="P:phosphatidylinositol dephosphorylation"/>
    <property type="evidence" value="ECO:0007669"/>
    <property type="project" value="TreeGrafter"/>
</dbReference>
<accession>A0A2N6P294</accession>
<dbReference type="EMBL" id="MRVG01000001">
    <property type="protein sequence ID" value="PMB73637.1"/>
    <property type="molecule type" value="Genomic_DNA"/>
</dbReference>
<feature type="compositionally biased region" description="Gly residues" evidence="3">
    <location>
        <begin position="466"/>
        <end position="478"/>
    </location>
</feature>
<name>A0A2N6P294_BEABA</name>
<dbReference type="GO" id="GO:0005829">
    <property type="term" value="C:cytosol"/>
    <property type="evidence" value="ECO:0007669"/>
    <property type="project" value="TreeGrafter"/>
</dbReference>
<dbReference type="InterPro" id="IPR051281">
    <property type="entry name" value="Dual-spec_lipid-protein_phosph"/>
</dbReference>
<dbReference type="GO" id="GO:0042995">
    <property type="term" value="C:cell projection"/>
    <property type="evidence" value="ECO:0007669"/>
    <property type="project" value="TreeGrafter"/>
</dbReference>
<sequence length="564" mass="60756">MASFLRQLVAGPRRGHSEAGLDLCYVTDHIIATSGPSHTYPKLAYRNPLDQLVTFLDAKHGADWAIWEFRAEGTGYPDHLVYDRIRHYPFPDHHPPPFSLMPRILASMRHWLHGGALDGVGGTVTEERHPDRVVVVHCKAGKGRSGTASVSYLVAEEGWRAEDALARFTERRMRPMFGAGVSIPSQLRWVRYVDRWTRHGKRYADRPIEILEIHTWGLRNGVKLDVEGFAEDGKRICPLHTFRKKERQVVQGGAPADGGLSDLVWEMAGYPSGTKAPAQAEFADATNNEDTGTSKPANKEEEEAAAAADLKPPTRSKTDLITEQPTQESTASSASRASTFSTSSKLSSASSRKSEAEPGGMAVLFRPATPIRVPTSDVCVAVERRNRTHKSIGLTMVSSVAHVWFNAFFEGNGPEQGGSPDADGVFTIEWDAMDGIKGTSRKGSRCLDKISVVWRFADTGVSSSGDGDGGGGGGGGDIAGAAEPAALDTTTAGPDDMKEKDIGLRVQSPASADISRASSVLSAELPRHHKKGPASDDADDVVALESVKTNDAAGEELRPEATRT</sequence>